<evidence type="ECO:0000313" key="1">
    <source>
        <dbReference type="EMBL" id="OLN25393.1"/>
    </source>
</evidence>
<keyword evidence="2" id="KW-1185">Reference proteome</keyword>
<dbReference type="Proteomes" id="UP000186102">
    <property type="component" value="Unassembled WGS sequence"/>
</dbReference>
<gene>
    <name evidence="1" type="ORF">DSOL_5328</name>
</gene>
<name>A0A1Q8QDI1_9FIRM</name>
<dbReference type="STRING" id="1888891.DSOL_5328"/>
<dbReference type="AlphaFoldDB" id="A0A1Q8QDI1"/>
<sequence>MGQFVGNAAVGVFVAARILPGLYIGQHPDVLLRFEPAVGNEGQAGHEVGHAF</sequence>
<dbReference type="EMBL" id="MLBF01000118">
    <property type="protein sequence ID" value="OLN25393.1"/>
    <property type="molecule type" value="Genomic_DNA"/>
</dbReference>
<protein>
    <submittedName>
        <fullName evidence="1">Uncharacterized protein</fullName>
    </submittedName>
</protein>
<accession>A0A1Q8QDI1</accession>
<comment type="caution">
    <text evidence="1">The sequence shown here is derived from an EMBL/GenBank/DDBJ whole genome shotgun (WGS) entry which is preliminary data.</text>
</comment>
<evidence type="ECO:0000313" key="2">
    <source>
        <dbReference type="Proteomes" id="UP000186102"/>
    </source>
</evidence>
<organism evidence="1 2">
    <name type="scientific">Desulfosporosinus metallidurans</name>
    <dbReference type="NCBI Taxonomy" id="1888891"/>
    <lineage>
        <taxon>Bacteria</taxon>
        <taxon>Bacillati</taxon>
        <taxon>Bacillota</taxon>
        <taxon>Clostridia</taxon>
        <taxon>Eubacteriales</taxon>
        <taxon>Desulfitobacteriaceae</taxon>
        <taxon>Desulfosporosinus</taxon>
    </lineage>
</organism>
<reference evidence="1 2" key="1">
    <citation type="submission" date="2016-09" db="EMBL/GenBank/DDBJ databases">
        <title>Complete genome of Desulfosporosinus sp. OL.</title>
        <authorList>
            <person name="Mardanov A."/>
            <person name="Beletsky A."/>
            <person name="Panova A."/>
            <person name="Karnachuk O."/>
            <person name="Ravin N."/>
        </authorList>
    </citation>
    <scope>NUCLEOTIDE SEQUENCE [LARGE SCALE GENOMIC DNA]</scope>
    <source>
        <strain evidence="1 2">OL</strain>
    </source>
</reference>
<proteinExistence type="predicted"/>